<reference evidence="1" key="2">
    <citation type="submission" date="2019-07" db="EMBL/GenBank/DDBJ databases">
        <authorList>
            <person name="Seetharam A."/>
            <person name="Woodhouse M."/>
            <person name="Cannon E."/>
        </authorList>
    </citation>
    <scope>NUCLEOTIDE SEQUENCE [LARGE SCALE GENOMIC DNA]</scope>
    <source>
        <strain evidence="1">cv. B73</strain>
    </source>
</reference>
<accession>A0A804RP23</accession>
<name>A0A804RP23_MAIZE</name>
<dbReference type="Gramene" id="Zm00001eb429590_T001">
    <property type="protein sequence ID" value="Zm00001eb429590_P001"/>
    <property type="gene ID" value="Zm00001eb429590"/>
</dbReference>
<keyword evidence="2" id="KW-1185">Reference proteome</keyword>
<dbReference type="Proteomes" id="UP000007305">
    <property type="component" value="Chromosome 10"/>
</dbReference>
<reference evidence="2" key="1">
    <citation type="journal article" date="2009" name="Science">
        <title>The B73 maize genome: complexity, diversity, and dynamics.</title>
        <authorList>
            <person name="Schnable P.S."/>
            <person name="Ware D."/>
            <person name="Fulton R.S."/>
            <person name="Stein J.C."/>
            <person name="Wei F."/>
            <person name="Pasternak S."/>
            <person name="Liang C."/>
            <person name="Zhang J."/>
            <person name="Fulton L."/>
            <person name="Graves T.A."/>
            <person name="Minx P."/>
            <person name="Reily A.D."/>
            <person name="Courtney L."/>
            <person name="Kruchowski S.S."/>
            <person name="Tomlinson C."/>
            <person name="Strong C."/>
            <person name="Delehaunty K."/>
            <person name="Fronick C."/>
            <person name="Courtney B."/>
            <person name="Rock S.M."/>
            <person name="Belter E."/>
            <person name="Du F."/>
            <person name="Kim K."/>
            <person name="Abbott R.M."/>
            <person name="Cotton M."/>
            <person name="Levy A."/>
            <person name="Marchetto P."/>
            <person name="Ochoa K."/>
            <person name="Jackson S.M."/>
            <person name="Gillam B."/>
            <person name="Chen W."/>
            <person name="Yan L."/>
            <person name="Higginbotham J."/>
            <person name="Cardenas M."/>
            <person name="Waligorski J."/>
            <person name="Applebaum E."/>
            <person name="Phelps L."/>
            <person name="Falcone J."/>
            <person name="Kanchi K."/>
            <person name="Thane T."/>
            <person name="Scimone A."/>
            <person name="Thane N."/>
            <person name="Henke J."/>
            <person name="Wang T."/>
            <person name="Ruppert J."/>
            <person name="Shah N."/>
            <person name="Rotter K."/>
            <person name="Hodges J."/>
            <person name="Ingenthron E."/>
            <person name="Cordes M."/>
            <person name="Kohlberg S."/>
            <person name="Sgro J."/>
            <person name="Delgado B."/>
            <person name="Mead K."/>
            <person name="Chinwalla A."/>
            <person name="Leonard S."/>
            <person name="Crouse K."/>
            <person name="Collura K."/>
            <person name="Kudrna D."/>
            <person name="Currie J."/>
            <person name="He R."/>
            <person name="Angelova A."/>
            <person name="Rajasekar S."/>
            <person name="Mueller T."/>
            <person name="Lomeli R."/>
            <person name="Scara G."/>
            <person name="Ko A."/>
            <person name="Delaney K."/>
            <person name="Wissotski M."/>
            <person name="Lopez G."/>
            <person name="Campos D."/>
            <person name="Braidotti M."/>
            <person name="Ashley E."/>
            <person name="Golser W."/>
            <person name="Kim H."/>
            <person name="Lee S."/>
            <person name="Lin J."/>
            <person name="Dujmic Z."/>
            <person name="Kim W."/>
            <person name="Talag J."/>
            <person name="Zuccolo A."/>
            <person name="Fan C."/>
            <person name="Sebastian A."/>
            <person name="Kramer M."/>
            <person name="Spiegel L."/>
            <person name="Nascimento L."/>
            <person name="Zutavern T."/>
            <person name="Miller B."/>
            <person name="Ambroise C."/>
            <person name="Muller S."/>
            <person name="Spooner W."/>
            <person name="Narechania A."/>
            <person name="Ren L."/>
            <person name="Wei S."/>
            <person name="Kumari S."/>
            <person name="Faga B."/>
            <person name="Levy M.J."/>
            <person name="McMahan L."/>
            <person name="Van Buren P."/>
            <person name="Vaughn M.W."/>
            <person name="Ying K."/>
            <person name="Yeh C.-T."/>
            <person name="Emrich S.J."/>
            <person name="Jia Y."/>
            <person name="Kalyanaraman A."/>
            <person name="Hsia A.-P."/>
            <person name="Barbazuk W.B."/>
            <person name="Baucom R.S."/>
            <person name="Brutnell T.P."/>
            <person name="Carpita N.C."/>
            <person name="Chaparro C."/>
            <person name="Chia J.-M."/>
            <person name="Deragon J.-M."/>
            <person name="Estill J.C."/>
            <person name="Fu Y."/>
            <person name="Jeddeloh J.A."/>
            <person name="Han Y."/>
            <person name="Lee H."/>
            <person name="Li P."/>
            <person name="Lisch D.R."/>
            <person name="Liu S."/>
            <person name="Liu Z."/>
            <person name="Nagel D.H."/>
            <person name="McCann M.C."/>
            <person name="SanMiguel P."/>
            <person name="Myers A.M."/>
            <person name="Nettleton D."/>
            <person name="Nguyen J."/>
            <person name="Penning B.W."/>
            <person name="Ponnala L."/>
            <person name="Schneider K.L."/>
            <person name="Schwartz D.C."/>
            <person name="Sharma A."/>
            <person name="Soderlund C."/>
            <person name="Springer N.M."/>
            <person name="Sun Q."/>
            <person name="Wang H."/>
            <person name="Waterman M."/>
            <person name="Westerman R."/>
            <person name="Wolfgruber T.K."/>
            <person name="Yang L."/>
            <person name="Yu Y."/>
            <person name="Zhang L."/>
            <person name="Zhou S."/>
            <person name="Zhu Q."/>
            <person name="Bennetzen J.L."/>
            <person name="Dawe R.K."/>
            <person name="Jiang J."/>
            <person name="Jiang N."/>
            <person name="Presting G.G."/>
            <person name="Wessler S.R."/>
            <person name="Aluru S."/>
            <person name="Martienssen R.A."/>
            <person name="Clifton S.W."/>
            <person name="McCombie W.R."/>
            <person name="Wing R.A."/>
            <person name="Wilson R.K."/>
        </authorList>
    </citation>
    <scope>NUCLEOTIDE SEQUENCE [LARGE SCALE GENOMIC DNA]</scope>
    <source>
        <strain evidence="2">cv. B73</strain>
    </source>
</reference>
<protein>
    <submittedName>
        <fullName evidence="1">Uncharacterized protein</fullName>
    </submittedName>
</protein>
<reference evidence="1" key="3">
    <citation type="submission" date="2021-05" db="UniProtKB">
        <authorList>
            <consortium name="EnsemblPlants"/>
        </authorList>
    </citation>
    <scope>IDENTIFICATION</scope>
    <source>
        <strain evidence="1">cv. B73</strain>
    </source>
</reference>
<evidence type="ECO:0000313" key="2">
    <source>
        <dbReference type="Proteomes" id="UP000007305"/>
    </source>
</evidence>
<evidence type="ECO:0000313" key="1">
    <source>
        <dbReference type="EnsemblPlants" id="Zm00001eb429590_P001"/>
    </source>
</evidence>
<organism evidence="1 2">
    <name type="scientific">Zea mays</name>
    <name type="common">Maize</name>
    <dbReference type="NCBI Taxonomy" id="4577"/>
    <lineage>
        <taxon>Eukaryota</taxon>
        <taxon>Viridiplantae</taxon>
        <taxon>Streptophyta</taxon>
        <taxon>Embryophyta</taxon>
        <taxon>Tracheophyta</taxon>
        <taxon>Spermatophyta</taxon>
        <taxon>Magnoliopsida</taxon>
        <taxon>Liliopsida</taxon>
        <taxon>Poales</taxon>
        <taxon>Poaceae</taxon>
        <taxon>PACMAD clade</taxon>
        <taxon>Panicoideae</taxon>
        <taxon>Andropogonodae</taxon>
        <taxon>Andropogoneae</taxon>
        <taxon>Tripsacinae</taxon>
        <taxon>Zea</taxon>
    </lineage>
</organism>
<proteinExistence type="predicted"/>
<dbReference type="EnsemblPlants" id="Zm00001eb429590_T001">
    <property type="protein sequence ID" value="Zm00001eb429590_P001"/>
    <property type="gene ID" value="Zm00001eb429590"/>
</dbReference>
<sequence>MVGSLGLGAREPEREGWEHVISKSSDDVSYKAWCDKPTVVANCVHALQQIWALEAANLVAERLRHCIANHWIKEFSEWPQCMFLNFNMQMESLFWQQLKFFSIPMTVVHQQQEKKEDKSDKTEDEKN</sequence>
<dbReference type="AlphaFoldDB" id="A0A804RP23"/>
<dbReference type="InParanoid" id="A0A804RP23"/>